<keyword evidence="1" id="KW-1133">Transmembrane helix</keyword>
<dbReference type="AlphaFoldDB" id="A0A0D8XS19"/>
<feature type="transmembrane region" description="Helical" evidence="1">
    <location>
        <begin position="36"/>
        <end position="56"/>
    </location>
</feature>
<gene>
    <name evidence="2" type="ORF">DICVIV_06611</name>
</gene>
<dbReference type="EMBL" id="KN716313">
    <property type="protein sequence ID" value="KJH47310.1"/>
    <property type="molecule type" value="Genomic_DNA"/>
</dbReference>
<proteinExistence type="predicted"/>
<accession>A0A0D8XS19</accession>
<name>A0A0D8XS19_DICVI</name>
<keyword evidence="1" id="KW-0812">Transmembrane</keyword>
<keyword evidence="1" id="KW-0472">Membrane</keyword>
<evidence type="ECO:0000313" key="3">
    <source>
        <dbReference type="Proteomes" id="UP000053766"/>
    </source>
</evidence>
<protein>
    <submittedName>
        <fullName evidence="2">Uncharacterized protein</fullName>
    </submittedName>
</protein>
<dbReference type="Proteomes" id="UP000053766">
    <property type="component" value="Unassembled WGS sequence"/>
</dbReference>
<organism evidence="2 3">
    <name type="scientific">Dictyocaulus viviparus</name>
    <name type="common">Bovine lungworm</name>
    <dbReference type="NCBI Taxonomy" id="29172"/>
    <lineage>
        <taxon>Eukaryota</taxon>
        <taxon>Metazoa</taxon>
        <taxon>Ecdysozoa</taxon>
        <taxon>Nematoda</taxon>
        <taxon>Chromadorea</taxon>
        <taxon>Rhabditida</taxon>
        <taxon>Rhabditina</taxon>
        <taxon>Rhabditomorpha</taxon>
        <taxon>Strongyloidea</taxon>
        <taxon>Metastrongylidae</taxon>
        <taxon>Dictyocaulus</taxon>
    </lineage>
</organism>
<evidence type="ECO:0000256" key="1">
    <source>
        <dbReference type="SAM" id="Phobius"/>
    </source>
</evidence>
<feature type="transmembrane region" description="Helical" evidence="1">
    <location>
        <begin position="88"/>
        <end position="108"/>
    </location>
</feature>
<reference evidence="2 3" key="1">
    <citation type="submission" date="2013-11" db="EMBL/GenBank/DDBJ databases">
        <title>Draft genome of the bovine lungworm Dictyocaulus viviparus.</title>
        <authorList>
            <person name="Mitreva M."/>
        </authorList>
    </citation>
    <scope>NUCLEOTIDE SEQUENCE [LARGE SCALE GENOMIC DNA]</scope>
    <source>
        <strain evidence="2 3">HannoverDv2000</strain>
    </source>
</reference>
<evidence type="ECO:0000313" key="2">
    <source>
        <dbReference type="EMBL" id="KJH47310.1"/>
    </source>
</evidence>
<sequence>MLVSLIATALFALGIQDRIMENLSNGSIQWNTVELVYSFGFAVLSVICVWLSFGLASRNLGGTSMGYILAGFEDPLISLNYSYNAFSIFQLFSIVHAILYAIPCAVIYDSMNSSVMQPEQMNNIQTVHPFREYPYHDL</sequence>
<reference evidence="3" key="2">
    <citation type="journal article" date="2016" name="Sci. Rep.">
        <title>Dictyocaulus viviparus genome, variome and transcriptome elucidate lungworm biology and support future intervention.</title>
        <authorList>
            <person name="McNulty S.N."/>
            <person name="Strube C."/>
            <person name="Rosa B.A."/>
            <person name="Martin J.C."/>
            <person name="Tyagi R."/>
            <person name="Choi Y.J."/>
            <person name="Wang Q."/>
            <person name="Hallsworth Pepin K."/>
            <person name="Zhang X."/>
            <person name="Ozersky P."/>
            <person name="Wilson R.K."/>
            <person name="Sternberg P.W."/>
            <person name="Gasser R.B."/>
            <person name="Mitreva M."/>
        </authorList>
    </citation>
    <scope>NUCLEOTIDE SEQUENCE [LARGE SCALE GENOMIC DNA]</scope>
    <source>
        <strain evidence="3">HannoverDv2000</strain>
    </source>
</reference>
<dbReference type="OrthoDB" id="5784088at2759"/>
<keyword evidence="3" id="KW-1185">Reference proteome</keyword>